<name>A0A099I6A3_CLOIN</name>
<dbReference type="RefSeq" id="WP_044905030.1">
    <property type="nucleotide sequence ID" value="NZ_JQIF01000039.1"/>
</dbReference>
<dbReference type="Pfam" id="PF01042">
    <property type="entry name" value="Ribonuc_L-PSP"/>
    <property type="match status" value="1"/>
</dbReference>
<proteinExistence type="inferred from homology"/>
<evidence type="ECO:0000313" key="3">
    <source>
        <dbReference type="Proteomes" id="UP000030008"/>
    </source>
</evidence>
<evidence type="ECO:0000313" key="2">
    <source>
        <dbReference type="EMBL" id="KGJ53474.1"/>
    </source>
</evidence>
<dbReference type="AlphaFoldDB" id="A0A099I6A3"/>
<protein>
    <submittedName>
        <fullName evidence="2">Endoribonuclease L-PSP</fullName>
    </submittedName>
</protein>
<dbReference type="SUPFAM" id="SSF55298">
    <property type="entry name" value="YjgF-like"/>
    <property type="match status" value="1"/>
</dbReference>
<dbReference type="PANTHER" id="PTHR11803">
    <property type="entry name" value="2-IMINOBUTANOATE/2-IMINOPROPANOATE DEAMINASE RIDA"/>
    <property type="match status" value="1"/>
</dbReference>
<dbReference type="InterPro" id="IPR006175">
    <property type="entry name" value="YjgF/YER057c/UK114"/>
</dbReference>
<gene>
    <name evidence="2" type="ORF">CIAN88_08605</name>
</gene>
<accession>A0A099I6A3</accession>
<evidence type="ECO:0000256" key="1">
    <source>
        <dbReference type="ARBA" id="ARBA00010552"/>
    </source>
</evidence>
<reference evidence="2 3" key="1">
    <citation type="submission" date="2014-08" db="EMBL/GenBank/DDBJ databases">
        <title>Clostridium innocuum, an unnegligible vancomycin-resistant pathogen causing extra-intestinal infections.</title>
        <authorList>
            <person name="Feng Y."/>
            <person name="Chiu C.-H."/>
        </authorList>
    </citation>
    <scope>NUCLEOTIDE SEQUENCE [LARGE SCALE GENOMIC DNA]</scope>
    <source>
        <strain evidence="2 3">AN88</strain>
    </source>
</reference>
<dbReference type="CDD" id="cd00448">
    <property type="entry name" value="YjgF_YER057c_UK114_family"/>
    <property type="match status" value="1"/>
</dbReference>
<organism evidence="2 3">
    <name type="scientific">Clostridium innocuum</name>
    <dbReference type="NCBI Taxonomy" id="1522"/>
    <lineage>
        <taxon>Bacteria</taxon>
        <taxon>Bacillati</taxon>
        <taxon>Bacillota</taxon>
        <taxon>Clostridia</taxon>
        <taxon>Eubacteriales</taxon>
        <taxon>Clostridiaceae</taxon>
        <taxon>Clostridium</taxon>
    </lineage>
</organism>
<dbReference type="FunFam" id="3.30.1330.40:FF:000001">
    <property type="entry name" value="L-PSP family endoribonuclease"/>
    <property type="match status" value="1"/>
</dbReference>
<dbReference type="Proteomes" id="UP000030008">
    <property type="component" value="Unassembled WGS sequence"/>
</dbReference>
<comment type="caution">
    <text evidence="2">The sequence shown here is derived from an EMBL/GenBank/DDBJ whole genome shotgun (WGS) entry which is preliminary data.</text>
</comment>
<dbReference type="InterPro" id="IPR035959">
    <property type="entry name" value="RutC-like_sf"/>
</dbReference>
<dbReference type="GO" id="GO:0019239">
    <property type="term" value="F:deaminase activity"/>
    <property type="evidence" value="ECO:0007669"/>
    <property type="project" value="TreeGrafter"/>
</dbReference>
<dbReference type="InterPro" id="IPR006056">
    <property type="entry name" value="RidA"/>
</dbReference>
<comment type="similarity">
    <text evidence="1">Belongs to the RutC family.</text>
</comment>
<sequence length="125" mass="13633">MNKIIDADNAPAAIGPYSQAVTNGNLLFVSGQLPIEPGQGVIVSGDIAEQARQSLENVKAILEKAGYEMRDVVKTTCYLTEMENFAVVNEIYAEYFVGNYPARSCVSVKELPKQALFELEVIACK</sequence>
<dbReference type="EMBL" id="JQIF01000039">
    <property type="protein sequence ID" value="KGJ53474.1"/>
    <property type="molecule type" value="Genomic_DNA"/>
</dbReference>
<dbReference type="PANTHER" id="PTHR11803:SF58">
    <property type="entry name" value="PROTEIN HMF1-RELATED"/>
    <property type="match status" value="1"/>
</dbReference>
<dbReference type="NCBIfam" id="TIGR00004">
    <property type="entry name" value="Rid family detoxifying hydrolase"/>
    <property type="match status" value="1"/>
</dbReference>
<dbReference type="Gene3D" id="3.30.1330.40">
    <property type="entry name" value="RutC-like"/>
    <property type="match status" value="1"/>
</dbReference>
<dbReference type="GO" id="GO:0005829">
    <property type="term" value="C:cytosol"/>
    <property type="evidence" value="ECO:0007669"/>
    <property type="project" value="TreeGrafter"/>
</dbReference>